<dbReference type="Proteomes" id="UP000694388">
    <property type="component" value="Unplaced"/>
</dbReference>
<keyword evidence="1" id="KW-0472">Membrane</keyword>
<reference evidence="2" key="1">
    <citation type="submission" date="2025-08" db="UniProtKB">
        <authorList>
            <consortium name="Ensembl"/>
        </authorList>
    </citation>
    <scope>IDENTIFICATION</scope>
</reference>
<dbReference type="Ensembl" id="ENSEBUT00000010032.1">
    <property type="protein sequence ID" value="ENSEBUP00000009507.1"/>
    <property type="gene ID" value="ENSEBUG00000006115.1"/>
</dbReference>
<keyword evidence="1" id="KW-1133">Transmembrane helix</keyword>
<proteinExistence type="predicted"/>
<organism evidence="2 3">
    <name type="scientific">Eptatretus burgeri</name>
    <name type="common">Inshore hagfish</name>
    <dbReference type="NCBI Taxonomy" id="7764"/>
    <lineage>
        <taxon>Eukaryota</taxon>
        <taxon>Metazoa</taxon>
        <taxon>Chordata</taxon>
        <taxon>Craniata</taxon>
        <taxon>Vertebrata</taxon>
        <taxon>Cyclostomata</taxon>
        <taxon>Myxini</taxon>
        <taxon>Myxiniformes</taxon>
        <taxon>Myxinidae</taxon>
        <taxon>Eptatretinae</taxon>
        <taxon>Eptatretus</taxon>
    </lineage>
</organism>
<evidence type="ECO:0000313" key="3">
    <source>
        <dbReference type="Proteomes" id="UP000694388"/>
    </source>
</evidence>
<evidence type="ECO:0000313" key="2">
    <source>
        <dbReference type="Ensembl" id="ENSEBUP00000009507.1"/>
    </source>
</evidence>
<feature type="transmembrane region" description="Helical" evidence="1">
    <location>
        <begin position="85"/>
        <end position="106"/>
    </location>
</feature>
<dbReference type="OMA" id="LIWITDT"/>
<sequence length="152" mass="16389">MVCCVHSSAFSRRMVDSSENELVVKQLAPGSFYDLCVIALGLDSQTKSATSWSLGCTRFTTRTATTSCQSQGADGFGDTNTGATVVLGIAAIIVFSLLTFIVVYIVRNRAALGCPRSIPSHLRYPVPSTQICSFNDTPHFSSLPKNLSFLNR</sequence>
<accession>A0A8C4Q3K0</accession>
<reference evidence="2" key="2">
    <citation type="submission" date="2025-09" db="UniProtKB">
        <authorList>
            <consortium name="Ensembl"/>
        </authorList>
    </citation>
    <scope>IDENTIFICATION</scope>
</reference>
<dbReference type="AlphaFoldDB" id="A0A8C4Q3K0"/>
<evidence type="ECO:0000256" key="1">
    <source>
        <dbReference type="SAM" id="Phobius"/>
    </source>
</evidence>
<keyword evidence="3" id="KW-1185">Reference proteome</keyword>
<name>A0A8C4Q3K0_EPTBU</name>
<protein>
    <submittedName>
        <fullName evidence="2">Uncharacterized protein</fullName>
    </submittedName>
</protein>
<keyword evidence="1" id="KW-0812">Transmembrane</keyword>